<gene>
    <name evidence="1" type="ORF">BDY19DRAFT_196222</name>
</gene>
<sequence length="320" mass="36461">MPYSHHSHSGQFCKHAKGTLEEVVQEAIRQGFETYGLTEHVPRYRTQDLYPEEEGMALDDLYKTFNDFLDEAHRLKGIYAGQIKLLVGLETESISSVDLDRLEEVLKIHAGRIEYVVGSVHHVNGIPIDFDKPTYERALASFAASESTPGQSEDDARKTQMTAYLSSYFDAQYELMNRVKPEVIGHVDLCRLYEPALHFIDYPEAYEKLKRNIMFATDYGAVFELNAASLRKGWTDAYPAEDVIAIIKECNGRLALSDDSHGPHAVGLNYGRMADYMRRVGVEQLCVVEESSYRGPSGRLSQIVEVHGNWWEHKFWTSRK</sequence>
<name>A0ACB8U2E0_9APHY</name>
<comment type="caution">
    <text evidence="1">The sequence shown here is derived from an EMBL/GenBank/DDBJ whole genome shotgun (WGS) entry which is preliminary data.</text>
</comment>
<dbReference type="EMBL" id="MU274914">
    <property type="protein sequence ID" value="KAI0088399.1"/>
    <property type="molecule type" value="Genomic_DNA"/>
</dbReference>
<proteinExistence type="predicted"/>
<protein>
    <submittedName>
        <fullName evidence="1">Polymerase/histidinol phosphatase-like protein</fullName>
    </submittedName>
</protein>
<organism evidence="1 2">
    <name type="scientific">Irpex rosettiformis</name>
    <dbReference type="NCBI Taxonomy" id="378272"/>
    <lineage>
        <taxon>Eukaryota</taxon>
        <taxon>Fungi</taxon>
        <taxon>Dikarya</taxon>
        <taxon>Basidiomycota</taxon>
        <taxon>Agaricomycotina</taxon>
        <taxon>Agaricomycetes</taxon>
        <taxon>Polyporales</taxon>
        <taxon>Irpicaceae</taxon>
        <taxon>Irpex</taxon>
    </lineage>
</organism>
<evidence type="ECO:0000313" key="1">
    <source>
        <dbReference type="EMBL" id="KAI0088399.1"/>
    </source>
</evidence>
<keyword evidence="2" id="KW-1185">Reference proteome</keyword>
<evidence type="ECO:0000313" key="2">
    <source>
        <dbReference type="Proteomes" id="UP001055072"/>
    </source>
</evidence>
<reference evidence="1" key="1">
    <citation type="journal article" date="2021" name="Environ. Microbiol.">
        <title>Gene family expansions and transcriptome signatures uncover fungal adaptations to wood decay.</title>
        <authorList>
            <person name="Hage H."/>
            <person name="Miyauchi S."/>
            <person name="Viragh M."/>
            <person name="Drula E."/>
            <person name="Min B."/>
            <person name="Chaduli D."/>
            <person name="Navarro D."/>
            <person name="Favel A."/>
            <person name="Norest M."/>
            <person name="Lesage-Meessen L."/>
            <person name="Balint B."/>
            <person name="Merenyi Z."/>
            <person name="de Eugenio L."/>
            <person name="Morin E."/>
            <person name="Martinez A.T."/>
            <person name="Baldrian P."/>
            <person name="Stursova M."/>
            <person name="Martinez M.J."/>
            <person name="Novotny C."/>
            <person name="Magnuson J.K."/>
            <person name="Spatafora J.W."/>
            <person name="Maurice S."/>
            <person name="Pangilinan J."/>
            <person name="Andreopoulos W."/>
            <person name="LaButti K."/>
            <person name="Hundley H."/>
            <person name="Na H."/>
            <person name="Kuo A."/>
            <person name="Barry K."/>
            <person name="Lipzen A."/>
            <person name="Henrissat B."/>
            <person name="Riley R."/>
            <person name="Ahrendt S."/>
            <person name="Nagy L.G."/>
            <person name="Grigoriev I.V."/>
            <person name="Martin F."/>
            <person name="Rosso M.N."/>
        </authorList>
    </citation>
    <scope>NUCLEOTIDE SEQUENCE</scope>
    <source>
        <strain evidence="1">CBS 384.51</strain>
    </source>
</reference>
<accession>A0ACB8U2E0</accession>
<dbReference type="Proteomes" id="UP001055072">
    <property type="component" value="Unassembled WGS sequence"/>
</dbReference>